<comment type="caution">
    <text evidence="6">The sequence shown here is derived from an EMBL/GenBank/DDBJ whole genome shotgun (WGS) entry which is preliminary data.</text>
</comment>
<dbReference type="RefSeq" id="WP_380128294.1">
    <property type="nucleotide sequence ID" value="NZ_JBHSIU010000130.1"/>
</dbReference>
<evidence type="ECO:0000313" key="6">
    <source>
        <dbReference type="EMBL" id="MFC5007657.1"/>
    </source>
</evidence>
<accession>A0ABV9WHA4</accession>
<dbReference type="PROSITE" id="PS51318">
    <property type="entry name" value="TAT"/>
    <property type="match status" value="1"/>
</dbReference>
<keyword evidence="3 4" id="KW-0326">Glycosidase</keyword>
<name>A0ABV9WHA4_9ACTN</name>
<keyword evidence="7" id="KW-1185">Reference proteome</keyword>
<dbReference type="SUPFAM" id="SSF51445">
    <property type="entry name" value="(Trans)glycosidases"/>
    <property type="match status" value="1"/>
</dbReference>
<keyword evidence="2 4" id="KW-0378">Hydrolase</keyword>
<dbReference type="Pfam" id="PF02156">
    <property type="entry name" value="Glyco_hydro_26"/>
    <property type="match status" value="1"/>
</dbReference>
<dbReference type="EMBL" id="JBHSIU010000130">
    <property type="protein sequence ID" value="MFC5007657.1"/>
    <property type="molecule type" value="Genomic_DNA"/>
</dbReference>
<evidence type="ECO:0000259" key="5">
    <source>
        <dbReference type="PROSITE" id="PS51764"/>
    </source>
</evidence>
<dbReference type="InterPro" id="IPR000805">
    <property type="entry name" value="Glyco_hydro_26"/>
</dbReference>
<evidence type="ECO:0000256" key="2">
    <source>
        <dbReference type="ARBA" id="ARBA00022801"/>
    </source>
</evidence>
<dbReference type="Gene3D" id="3.20.20.80">
    <property type="entry name" value="Glycosidases"/>
    <property type="match status" value="1"/>
</dbReference>
<dbReference type="PANTHER" id="PTHR40079:SF4">
    <property type="entry name" value="GH26 DOMAIN-CONTAINING PROTEIN-RELATED"/>
    <property type="match status" value="1"/>
</dbReference>
<evidence type="ECO:0000313" key="7">
    <source>
        <dbReference type="Proteomes" id="UP001595912"/>
    </source>
</evidence>
<feature type="active site" description="Proton donor" evidence="4">
    <location>
        <position position="148"/>
    </location>
</feature>
<feature type="active site" description="Nucleophile" evidence="4">
    <location>
        <position position="256"/>
    </location>
</feature>
<proteinExistence type="inferred from homology"/>
<dbReference type="Proteomes" id="UP001595912">
    <property type="component" value="Unassembled WGS sequence"/>
</dbReference>
<dbReference type="InterPro" id="IPR022790">
    <property type="entry name" value="GH26_dom"/>
</dbReference>
<dbReference type="GO" id="GO:0016787">
    <property type="term" value="F:hydrolase activity"/>
    <property type="evidence" value="ECO:0007669"/>
    <property type="project" value="UniProtKB-KW"/>
</dbReference>
<gene>
    <name evidence="6" type="ORF">ACFPIJ_58855</name>
</gene>
<organism evidence="6 7">
    <name type="scientific">Dactylosporangium cerinum</name>
    <dbReference type="NCBI Taxonomy" id="1434730"/>
    <lineage>
        <taxon>Bacteria</taxon>
        <taxon>Bacillati</taxon>
        <taxon>Actinomycetota</taxon>
        <taxon>Actinomycetes</taxon>
        <taxon>Micromonosporales</taxon>
        <taxon>Micromonosporaceae</taxon>
        <taxon>Dactylosporangium</taxon>
    </lineage>
</organism>
<dbReference type="InterPro" id="IPR006311">
    <property type="entry name" value="TAT_signal"/>
</dbReference>
<dbReference type="PANTHER" id="PTHR40079">
    <property type="entry name" value="MANNAN ENDO-1,4-BETA-MANNOSIDASE E-RELATED"/>
    <property type="match status" value="1"/>
</dbReference>
<comment type="similarity">
    <text evidence="1 4">Belongs to the glycosyl hydrolase 26 family.</text>
</comment>
<evidence type="ECO:0000256" key="4">
    <source>
        <dbReference type="PROSITE-ProRule" id="PRU01100"/>
    </source>
</evidence>
<dbReference type="InterPro" id="IPR017853">
    <property type="entry name" value="GH"/>
</dbReference>
<feature type="domain" description="GH26" evidence="5">
    <location>
        <begin position="1"/>
        <end position="313"/>
    </location>
</feature>
<evidence type="ECO:0000256" key="1">
    <source>
        <dbReference type="ARBA" id="ARBA00007754"/>
    </source>
</evidence>
<protein>
    <submittedName>
        <fullName evidence="6">Glycosyl hydrolase</fullName>
    </submittedName>
</protein>
<reference evidence="7" key="1">
    <citation type="journal article" date="2019" name="Int. J. Syst. Evol. Microbiol.">
        <title>The Global Catalogue of Microorganisms (GCM) 10K type strain sequencing project: providing services to taxonomists for standard genome sequencing and annotation.</title>
        <authorList>
            <consortium name="The Broad Institute Genomics Platform"/>
            <consortium name="The Broad Institute Genome Sequencing Center for Infectious Disease"/>
            <person name="Wu L."/>
            <person name="Ma J."/>
        </authorList>
    </citation>
    <scope>NUCLEOTIDE SEQUENCE [LARGE SCALE GENOMIC DNA]</scope>
    <source>
        <strain evidence="7">CGMCC 4.7152</strain>
    </source>
</reference>
<evidence type="ECO:0000256" key="3">
    <source>
        <dbReference type="ARBA" id="ARBA00023295"/>
    </source>
</evidence>
<sequence length="331" mass="36502">MLTRRQLLLTGLAAGAVSVAGCSSEDATAGNGRPPREFGVASDPWKAADWAKAVGVKPTMVMEFESWERNRGLDTHFQAARDQKMKSYSVTWEPWASVDASRPEEAAAVQPKFSNAAIAGGQLDAYIRTFATSVKKSGLTVYIRYAHEMNGDWYPWSHDPAAYVAAWKHVVEVFRSAGAGNAKFVFAPSPNLYQRPEQDQAWLANVQKYWPGPDHVDYVGTTMISMGNKKSYQVKAFVPRLEMLHTTFAKDAILAEVNAAADDRVKFFTDLRTWLGTPDVDWIRAVTLSQLPSRAQAGLGSTVGDLTWQVTTDAEAKPIVKALVEDITTKR</sequence>
<dbReference type="PROSITE" id="PS51257">
    <property type="entry name" value="PROKAR_LIPOPROTEIN"/>
    <property type="match status" value="1"/>
</dbReference>
<dbReference type="PROSITE" id="PS51764">
    <property type="entry name" value="GH26"/>
    <property type="match status" value="1"/>
</dbReference>